<gene>
    <name evidence="1" type="ORF">PHJA_000670400</name>
</gene>
<evidence type="ECO:0000313" key="2">
    <source>
        <dbReference type="Proteomes" id="UP000653305"/>
    </source>
</evidence>
<comment type="caution">
    <text evidence="1">The sequence shown here is derived from an EMBL/GenBank/DDBJ whole genome shotgun (WGS) entry which is preliminary data.</text>
</comment>
<dbReference type="AlphaFoldDB" id="A0A830BDR7"/>
<evidence type="ECO:0000313" key="1">
    <source>
        <dbReference type="EMBL" id="GFP85267.1"/>
    </source>
</evidence>
<dbReference type="EMBL" id="BMAC01000102">
    <property type="protein sequence ID" value="GFP85267.1"/>
    <property type="molecule type" value="Genomic_DNA"/>
</dbReference>
<accession>A0A830BDR7</accession>
<protein>
    <submittedName>
        <fullName evidence="1">Protein ycf2</fullName>
    </submittedName>
</protein>
<name>A0A830BDR7_9LAMI</name>
<keyword evidence="2" id="KW-1185">Reference proteome</keyword>
<sequence>MRAIMREVLGFGRTLKGSRSFSNHDIPESFIILAETRERSIAPDVASLMKHTFIKPENITNEVEKLSKIIYLLKAKVWIEVEIENVLADDQARDADEHDGSSP</sequence>
<dbReference type="Proteomes" id="UP000653305">
    <property type="component" value="Unassembled WGS sequence"/>
</dbReference>
<proteinExistence type="predicted"/>
<organism evidence="1 2">
    <name type="scientific">Phtheirospermum japonicum</name>
    <dbReference type="NCBI Taxonomy" id="374723"/>
    <lineage>
        <taxon>Eukaryota</taxon>
        <taxon>Viridiplantae</taxon>
        <taxon>Streptophyta</taxon>
        <taxon>Embryophyta</taxon>
        <taxon>Tracheophyta</taxon>
        <taxon>Spermatophyta</taxon>
        <taxon>Magnoliopsida</taxon>
        <taxon>eudicotyledons</taxon>
        <taxon>Gunneridae</taxon>
        <taxon>Pentapetalae</taxon>
        <taxon>asterids</taxon>
        <taxon>lamiids</taxon>
        <taxon>Lamiales</taxon>
        <taxon>Orobanchaceae</taxon>
        <taxon>Orobanchaceae incertae sedis</taxon>
        <taxon>Phtheirospermum</taxon>
    </lineage>
</organism>
<dbReference type="OrthoDB" id="10334453at2759"/>
<reference evidence="1" key="1">
    <citation type="submission" date="2020-07" db="EMBL/GenBank/DDBJ databases">
        <title>Ethylene signaling mediates host invasion by parasitic plants.</title>
        <authorList>
            <person name="Yoshida S."/>
        </authorList>
    </citation>
    <scope>NUCLEOTIDE SEQUENCE</scope>
    <source>
        <strain evidence="1">Okayama</strain>
    </source>
</reference>